<dbReference type="GO" id="GO:0016616">
    <property type="term" value="F:oxidoreductase activity, acting on the CH-OH group of donors, NAD or NADP as acceptor"/>
    <property type="evidence" value="ECO:0007669"/>
    <property type="project" value="UniProtKB-ARBA"/>
</dbReference>
<evidence type="ECO:0000259" key="4">
    <source>
        <dbReference type="Pfam" id="PF00248"/>
    </source>
</evidence>
<accession>A0A317ZFB4</accession>
<dbReference type="Pfam" id="PF00248">
    <property type="entry name" value="Aldo_ket_red"/>
    <property type="match status" value="1"/>
</dbReference>
<dbReference type="STRING" id="937773.SPSINT_1390"/>
<proteinExistence type="inferred from homology"/>
<dbReference type="SUPFAM" id="SSF51430">
    <property type="entry name" value="NAD(P)-linked oxidoreductase"/>
    <property type="match status" value="1"/>
</dbReference>
<comment type="similarity">
    <text evidence="1">Belongs to the aldo/keto reductase family.</text>
</comment>
<dbReference type="InterPro" id="IPR036812">
    <property type="entry name" value="NAD(P)_OxRdtase_dom_sf"/>
</dbReference>
<evidence type="ECO:0000256" key="3">
    <source>
        <dbReference type="ARBA" id="ARBA00023002"/>
    </source>
</evidence>
<keyword evidence="3" id="KW-0560">Oxidoreductase</keyword>
<reference evidence="5 6" key="1">
    <citation type="journal article" date="2018" name="Vet. Microbiol.">
        <title>Clonal diversity and geographic distribution of methicillin-resistant Staphylococcus pseudintermedius from Australian animals: Discovery of novel sequence types.</title>
        <authorList>
            <person name="Worthing K.A."/>
            <person name="Abraham S."/>
            <person name="Coombs G.W."/>
            <person name="Pang S."/>
            <person name="Saputra S."/>
            <person name="Jordan D."/>
            <person name="Trott D.J."/>
            <person name="Norris J.M."/>
        </authorList>
    </citation>
    <scope>NUCLEOTIDE SEQUENCE [LARGE SCALE GENOMIC DNA]</scope>
    <source>
        <strain evidence="5 6">ST71 3</strain>
    </source>
</reference>
<dbReference type="EMBL" id="QEIV01000100">
    <property type="protein sequence ID" value="PWZ99665.1"/>
    <property type="molecule type" value="Genomic_DNA"/>
</dbReference>
<dbReference type="InterPro" id="IPR020471">
    <property type="entry name" value="AKR"/>
</dbReference>
<evidence type="ECO:0000313" key="6">
    <source>
        <dbReference type="Proteomes" id="UP000246351"/>
    </source>
</evidence>
<feature type="non-terminal residue" evidence="5">
    <location>
        <position position="1"/>
    </location>
</feature>
<dbReference type="PANTHER" id="PTHR43827">
    <property type="entry name" value="2,5-DIKETO-D-GLUCONIC ACID REDUCTASE"/>
    <property type="match status" value="1"/>
</dbReference>
<protein>
    <submittedName>
        <fullName evidence="5">2,5-diketo-D-gluconic acid reductase</fullName>
    </submittedName>
</protein>
<dbReference type="PANTHER" id="PTHR43827:SF3">
    <property type="entry name" value="NADP-DEPENDENT OXIDOREDUCTASE DOMAIN-CONTAINING PROTEIN"/>
    <property type="match status" value="1"/>
</dbReference>
<keyword evidence="2" id="KW-0521">NADP</keyword>
<evidence type="ECO:0000256" key="2">
    <source>
        <dbReference type="ARBA" id="ARBA00022857"/>
    </source>
</evidence>
<dbReference type="Gene3D" id="3.20.20.100">
    <property type="entry name" value="NADP-dependent oxidoreductase domain"/>
    <property type="match status" value="1"/>
</dbReference>
<dbReference type="InterPro" id="IPR023210">
    <property type="entry name" value="NADP_OxRdtase_dom"/>
</dbReference>
<evidence type="ECO:0000313" key="5">
    <source>
        <dbReference type="EMBL" id="PWZ99665.1"/>
    </source>
</evidence>
<feature type="domain" description="NADP-dependent oxidoreductase" evidence="4">
    <location>
        <begin position="30"/>
        <end position="90"/>
    </location>
</feature>
<dbReference type="Proteomes" id="UP000246351">
    <property type="component" value="Unassembled WGS sequence"/>
</dbReference>
<sequence length="108" mass="12502">KEMIAYHEEKGILTQAWSPLGRDNGVMEEPALKQLSSKYDKTVAQVILRWHIQNGVMPIPKATSSKRQLENFDIFDFHITDEDLQAIDQLTRADGRRKNQDPAVYEEF</sequence>
<dbReference type="AlphaFoldDB" id="A0A317ZFB4"/>
<evidence type="ECO:0000256" key="1">
    <source>
        <dbReference type="ARBA" id="ARBA00007905"/>
    </source>
</evidence>
<gene>
    <name evidence="5" type="ORF">DD924_01455</name>
</gene>
<organism evidence="5 6">
    <name type="scientific">Staphylococcus pseudintermedius</name>
    <dbReference type="NCBI Taxonomy" id="283734"/>
    <lineage>
        <taxon>Bacteria</taxon>
        <taxon>Bacillati</taxon>
        <taxon>Bacillota</taxon>
        <taxon>Bacilli</taxon>
        <taxon>Bacillales</taxon>
        <taxon>Staphylococcaceae</taxon>
        <taxon>Staphylococcus</taxon>
        <taxon>Staphylococcus intermedius group</taxon>
    </lineage>
</organism>
<comment type="caution">
    <text evidence="5">The sequence shown here is derived from an EMBL/GenBank/DDBJ whole genome shotgun (WGS) entry which is preliminary data.</text>
</comment>
<name>A0A317ZFB4_STAPS</name>